<evidence type="ECO:0000256" key="3">
    <source>
        <dbReference type="ARBA" id="ARBA00022806"/>
    </source>
</evidence>
<evidence type="ECO:0000256" key="4">
    <source>
        <dbReference type="ARBA" id="ARBA00022840"/>
    </source>
</evidence>
<dbReference type="InterPro" id="IPR000212">
    <property type="entry name" value="DNA_helicase_UvrD/REP"/>
</dbReference>
<feature type="region of interest" description="Disordered" evidence="6">
    <location>
        <begin position="1"/>
        <end position="21"/>
    </location>
</feature>
<gene>
    <name evidence="8" type="ORF">QOZ95_002828</name>
</gene>
<comment type="caution">
    <text evidence="8">The sequence shown here is derived from an EMBL/GenBank/DDBJ whole genome shotgun (WGS) entry which is preliminary data.</text>
</comment>
<keyword evidence="9" id="KW-1185">Reference proteome</keyword>
<dbReference type="Pfam" id="PF00580">
    <property type="entry name" value="UvrD-helicase"/>
    <property type="match status" value="1"/>
</dbReference>
<evidence type="ECO:0000256" key="5">
    <source>
        <dbReference type="PROSITE-ProRule" id="PRU00560"/>
    </source>
</evidence>
<dbReference type="InterPro" id="IPR027417">
    <property type="entry name" value="P-loop_NTPase"/>
</dbReference>
<accession>A0ABU0KYY7</accession>
<dbReference type="InterPro" id="IPR014016">
    <property type="entry name" value="UvrD-like_ATP-bd"/>
</dbReference>
<dbReference type="EC" id="3.6.4.12" evidence="8"/>
<feature type="binding site" evidence="5">
    <location>
        <begin position="252"/>
        <end position="259"/>
    </location>
    <ligand>
        <name>ATP</name>
        <dbReference type="ChEBI" id="CHEBI:30616"/>
    </ligand>
</feature>
<dbReference type="GO" id="GO:0016787">
    <property type="term" value="F:hydrolase activity"/>
    <property type="evidence" value="ECO:0007669"/>
    <property type="project" value="UniProtKB-KW"/>
</dbReference>
<dbReference type="GO" id="GO:0003678">
    <property type="term" value="F:DNA helicase activity"/>
    <property type="evidence" value="ECO:0007669"/>
    <property type="project" value="UniProtKB-EC"/>
</dbReference>
<dbReference type="Gene3D" id="3.40.50.300">
    <property type="entry name" value="P-loop containing nucleotide triphosphate hydrolases"/>
    <property type="match status" value="3"/>
</dbReference>
<dbReference type="Proteomes" id="UP001242811">
    <property type="component" value="Unassembled WGS sequence"/>
</dbReference>
<keyword evidence="1 5" id="KW-0547">Nucleotide-binding</keyword>
<evidence type="ECO:0000313" key="8">
    <source>
        <dbReference type="EMBL" id="MDQ0494662.1"/>
    </source>
</evidence>
<dbReference type="PANTHER" id="PTHR11070">
    <property type="entry name" value="UVRD / RECB / PCRA DNA HELICASE FAMILY MEMBER"/>
    <property type="match status" value="1"/>
</dbReference>
<name>A0ABU0KYY7_9BACL</name>
<evidence type="ECO:0000256" key="6">
    <source>
        <dbReference type="SAM" id="MobiDB-lite"/>
    </source>
</evidence>
<dbReference type="InterPro" id="IPR027785">
    <property type="entry name" value="UvrD-like_helicase_C"/>
</dbReference>
<evidence type="ECO:0000259" key="7">
    <source>
        <dbReference type="PROSITE" id="PS51198"/>
    </source>
</evidence>
<dbReference type="InterPro" id="IPR048228">
    <property type="entry name" value="HelD_bacillota"/>
</dbReference>
<dbReference type="SUPFAM" id="SSF52540">
    <property type="entry name" value="P-loop containing nucleoside triphosphate hydrolases"/>
    <property type="match status" value="1"/>
</dbReference>
<dbReference type="NCBIfam" id="NF041464">
    <property type="entry name" value="HelD_BACSU"/>
    <property type="match status" value="1"/>
</dbReference>
<sequence length="808" mass="92788">MHSLMQGSPAGAGGNGTGVTPMATEQQWNEEQRRVEDVTAVISGRIRKLETEVGSVRGDVVDMRKDFWDEVTINFSEADDVGETSTSLRQQSEILSERERRHKHSTEALGRLKKLLESPYFARIDFAEQGHPAERVYLGIASLLDNQDEEFLIYDWRAPISNLYYDHMPGPAAYKTPAGEMEGELTLKRQFSIRDGQIRFMFDTGVTIGDELLQAVLSRSSDAQMKSIVATIQKEQNRIIRDDRSRMLIVQGAAGSGKTSAALQRVAYLLYKYRDRLRADQVVLFSPNPMFNSYVSTVLPELGEENMLQATFQEYLERRLGREFQLEDPFEQLEYVLSASSQPGYDARMEGIRFKSSKTFLRVITGYKAYLEQEGMHFKPVRFQGREVISVEQMARKFYEFDPAVRLANRLELLREWMLKELARFGKEECSAPWVDQQMDLMEPEDYQRAYNRMRRKSKNKGDTFDDFTREREILARMVVSDRLKPLRKWIKAVRFVDTTRLYGELFLNETLLGQLADHAELPGSWSEISRQTLERIQAGELAYEDVTPFLYLRELMLGFRSNSNIRHVFIDEAQDYSPFQLAFFKRLFPQAKMTALGDFNQAIYAHASVLQDAEPLYDLYGAEQTEMISLTRSYRSTQEIVEFTRGMVAGGEHIIPFNRKGEKPHVTEVHSREQLHQRIVGNITELLAEGYESIAVICKNAGESAAAHEALEGRLPVKPKLIKKTTPAFEKGIHIIPAYLAKGVEFDAVLIYDGSAEQYRRESERKLFYTACTRAMHLLHVYTLGEITPFVSSQASNTYMYTLEEEK</sequence>
<keyword evidence="4 5" id="KW-0067">ATP-binding</keyword>
<keyword evidence="3 5" id="KW-0347">Helicase</keyword>
<evidence type="ECO:0000256" key="2">
    <source>
        <dbReference type="ARBA" id="ARBA00022801"/>
    </source>
</evidence>
<proteinExistence type="predicted"/>
<evidence type="ECO:0000256" key="1">
    <source>
        <dbReference type="ARBA" id="ARBA00022741"/>
    </source>
</evidence>
<reference evidence="8 9" key="1">
    <citation type="submission" date="2023-07" db="EMBL/GenBank/DDBJ databases">
        <title>Genomic Encyclopedia of Type Strains, Phase IV (KMG-IV): sequencing the most valuable type-strain genomes for metagenomic binning, comparative biology and taxonomic classification.</title>
        <authorList>
            <person name="Goeker M."/>
        </authorList>
    </citation>
    <scope>NUCLEOTIDE SEQUENCE [LARGE SCALE GENOMIC DNA]</scope>
    <source>
        <strain evidence="8 9">DSM 14914</strain>
    </source>
</reference>
<dbReference type="EMBL" id="JAUSWA010000015">
    <property type="protein sequence ID" value="MDQ0494662.1"/>
    <property type="molecule type" value="Genomic_DNA"/>
</dbReference>
<protein>
    <submittedName>
        <fullName evidence="8">DNA helicase-2/ATP-dependent DNA helicase PcrA</fullName>
        <ecNumber evidence="8">3.6.4.12</ecNumber>
    </submittedName>
</protein>
<keyword evidence="2 5" id="KW-0378">Hydrolase</keyword>
<dbReference type="PROSITE" id="PS51198">
    <property type="entry name" value="UVRD_HELICASE_ATP_BIND"/>
    <property type="match status" value="1"/>
</dbReference>
<feature type="domain" description="UvrD-like helicase ATP-binding" evidence="7">
    <location>
        <begin position="231"/>
        <end position="638"/>
    </location>
</feature>
<dbReference type="PANTHER" id="PTHR11070:SF17">
    <property type="entry name" value="DNA HELICASE IV"/>
    <property type="match status" value="1"/>
</dbReference>
<evidence type="ECO:0000313" key="9">
    <source>
        <dbReference type="Proteomes" id="UP001242811"/>
    </source>
</evidence>
<dbReference type="Pfam" id="PF13538">
    <property type="entry name" value="UvrD_C_2"/>
    <property type="match status" value="1"/>
</dbReference>
<organism evidence="8 9">
    <name type="scientific">Paenibacillus brasilensis</name>
    <dbReference type="NCBI Taxonomy" id="128574"/>
    <lineage>
        <taxon>Bacteria</taxon>
        <taxon>Bacillati</taxon>
        <taxon>Bacillota</taxon>
        <taxon>Bacilli</taxon>
        <taxon>Bacillales</taxon>
        <taxon>Paenibacillaceae</taxon>
        <taxon>Paenibacillus</taxon>
    </lineage>
</organism>